<evidence type="ECO:0000256" key="1">
    <source>
        <dbReference type="SAM" id="MobiDB-lite"/>
    </source>
</evidence>
<keyword evidence="3" id="KW-1185">Reference proteome</keyword>
<sequence length="156" mass="17457">SDERDDSLVDGSSSSSDSSGSDEESGNEDTSSLAEDFDPMRGDEGLTTNAIRNLKCSIAEEVRIIDLEFPKYPEIEGKYNFYGFGWMSEEPGYYYPTLVREFYANYIAIFEGLCKNGHKSRDEDRAVLAEDRAVLVASLMYGFPLNMGVIIVEEIN</sequence>
<comment type="caution">
    <text evidence="2">The sequence shown here is derived from an EMBL/GenBank/DDBJ whole genome shotgun (WGS) entry which is preliminary data.</text>
</comment>
<proteinExistence type="predicted"/>
<organism evidence="2 3">
    <name type="scientific">Datura stramonium</name>
    <name type="common">Jimsonweed</name>
    <name type="synonym">Common thornapple</name>
    <dbReference type="NCBI Taxonomy" id="4076"/>
    <lineage>
        <taxon>Eukaryota</taxon>
        <taxon>Viridiplantae</taxon>
        <taxon>Streptophyta</taxon>
        <taxon>Embryophyta</taxon>
        <taxon>Tracheophyta</taxon>
        <taxon>Spermatophyta</taxon>
        <taxon>Magnoliopsida</taxon>
        <taxon>eudicotyledons</taxon>
        <taxon>Gunneridae</taxon>
        <taxon>Pentapetalae</taxon>
        <taxon>asterids</taxon>
        <taxon>lamiids</taxon>
        <taxon>Solanales</taxon>
        <taxon>Solanaceae</taxon>
        <taxon>Solanoideae</taxon>
        <taxon>Datureae</taxon>
        <taxon>Datura</taxon>
    </lineage>
</organism>
<dbReference type="Proteomes" id="UP000823775">
    <property type="component" value="Unassembled WGS sequence"/>
</dbReference>
<name>A0ABS8RJQ1_DATST</name>
<protein>
    <submittedName>
        <fullName evidence="2">Uncharacterized protein</fullName>
    </submittedName>
</protein>
<dbReference type="EMBL" id="JACEIK010000008">
    <property type="protein sequence ID" value="MCD7446255.1"/>
    <property type="molecule type" value="Genomic_DNA"/>
</dbReference>
<reference evidence="2 3" key="1">
    <citation type="journal article" date="2021" name="BMC Genomics">
        <title>Datura genome reveals duplications of psychoactive alkaloid biosynthetic genes and high mutation rate following tissue culture.</title>
        <authorList>
            <person name="Rajewski A."/>
            <person name="Carter-House D."/>
            <person name="Stajich J."/>
            <person name="Litt A."/>
        </authorList>
    </citation>
    <scope>NUCLEOTIDE SEQUENCE [LARGE SCALE GENOMIC DNA]</scope>
    <source>
        <strain evidence="2">AR-01</strain>
    </source>
</reference>
<feature type="compositionally biased region" description="Low complexity" evidence="1">
    <location>
        <begin position="9"/>
        <end position="19"/>
    </location>
</feature>
<feature type="region of interest" description="Disordered" evidence="1">
    <location>
        <begin position="1"/>
        <end position="42"/>
    </location>
</feature>
<evidence type="ECO:0000313" key="2">
    <source>
        <dbReference type="EMBL" id="MCD7446255.1"/>
    </source>
</evidence>
<gene>
    <name evidence="2" type="ORF">HAX54_048453</name>
</gene>
<feature type="non-terminal residue" evidence="2">
    <location>
        <position position="1"/>
    </location>
</feature>
<evidence type="ECO:0000313" key="3">
    <source>
        <dbReference type="Proteomes" id="UP000823775"/>
    </source>
</evidence>
<accession>A0ABS8RJQ1</accession>